<name>A0A9X3F498_9BACT</name>
<dbReference type="RefSeq" id="WP_343332517.1">
    <property type="nucleotide sequence ID" value="NZ_JAPOHD010000013.1"/>
</dbReference>
<sequence length="92" mass="10548">MEQFKKKHPEDYADPYVNVISDIDASIRRFTKREGNPPNYILINTADYEHLAQAWRATGVISDKGTELTIIQSARLIRTNDIQQGYYDVVCG</sequence>
<proteinExistence type="predicted"/>
<keyword evidence="2" id="KW-1185">Reference proteome</keyword>
<gene>
    <name evidence="1" type="ORF">OU798_07505</name>
</gene>
<comment type="caution">
    <text evidence="1">The sequence shown here is derived from an EMBL/GenBank/DDBJ whole genome shotgun (WGS) entry which is preliminary data.</text>
</comment>
<evidence type="ECO:0000313" key="2">
    <source>
        <dbReference type="Proteomes" id="UP001145087"/>
    </source>
</evidence>
<reference evidence="1" key="1">
    <citation type="submission" date="2022-11" db="EMBL/GenBank/DDBJ databases">
        <title>Marilongibacter aestuarii gen. nov., sp. nov., isolated from tidal flat sediment.</title>
        <authorList>
            <person name="Jiayan W."/>
        </authorList>
    </citation>
    <scope>NUCLEOTIDE SEQUENCE</scope>
    <source>
        <strain evidence="1">Z1-6</strain>
    </source>
</reference>
<dbReference type="AlphaFoldDB" id="A0A9X3F498"/>
<dbReference type="Proteomes" id="UP001145087">
    <property type="component" value="Unassembled WGS sequence"/>
</dbReference>
<organism evidence="1 2">
    <name type="scientific">Draconibacterium aestuarii</name>
    <dbReference type="NCBI Taxonomy" id="2998507"/>
    <lineage>
        <taxon>Bacteria</taxon>
        <taxon>Pseudomonadati</taxon>
        <taxon>Bacteroidota</taxon>
        <taxon>Bacteroidia</taxon>
        <taxon>Marinilabiliales</taxon>
        <taxon>Prolixibacteraceae</taxon>
        <taxon>Draconibacterium</taxon>
    </lineage>
</organism>
<accession>A0A9X3F498</accession>
<dbReference type="EMBL" id="JAPOHD010000013">
    <property type="protein sequence ID" value="MCY1720183.1"/>
    <property type="molecule type" value="Genomic_DNA"/>
</dbReference>
<evidence type="ECO:0000313" key="1">
    <source>
        <dbReference type="EMBL" id="MCY1720183.1"/>
    </source>
</evidence>
<protein>
    <submittedName>
        <fullName evidence="1">Uncharacterized protein</fullName>
    </submittedName>
</protein>